<gene>
    <name evidence="3" type="ordered locus">PHZ_c0281</name>
</gene>
<name>B4RD91_PHEZH</name>
<dbReference type="Pfam" id="PF12804">
    <property type="entry name" value="NTP_transf_3"/>
    <property type="match status" value="1"/>
</dbReference>
<keyword evidence="4" id="KW-1185">Reference proteome</keyword>
<proteinExistence type="predicted"/>
<dbReference type="Proteomes" id="UP000001868">
    <property type="component" value="Chromosome"/>
</dbReference>
<dbReference type="eggNOG" id="COG2068">
    <property type="taxonomic scope" value="Bacteria"/>
</dbReference>
<evidence type="ECO:0000259" key="2">
    <source>
        <dbReference type="Pfam" id="PF12804"/>
    </source>
</evidence>
<dbReference type="PANTHER" id="PTHR43777:SF1">
    <property type="entry name" value="MOLYBDENUM COFACTOR CYTIDYLYLTRANSFERASE"/>
    <property type="match status" value="1"/>
</dbReference>
<dbReference type="HOGENOM" id="CLU_061980_2_0_5"/>
<protein>
    <submittedName>
        <fullName evidence="3">Conserved uncharacterized MobA-related protein</fullName>
    </submittedName>
</protein>
<keyword evidence="1" id="KW-0460">Magnesium</keyword>
<evidence type="ECO:0000256" key="1">
    <source>
        <dbReference type="ARBA" id="ARBA00022842"/>
    </source>
</evidence>
<dbReference type="InterPro" id="IPR029044">
    <property type="entry name" value="Nucleotide-diphossugar_trans"/>
</dbReference>
<dbReference type="GO" id="GO:0016779">
    <property type="term" value="F:nucleotidyltransferase activity"/>
    <property type="evidence" value="ECO:0007669"/>
    <property type="project" value="UniProtKB-ARBA"/>
</dbReference>
<organism evidence="3 4">
    <name type="scientific">Phenylobacterium zucineum (strain HLK1)</name>
    <dbReference type="NCBI Taxonomy" id="450851"/>
    <lineage>
        <taxon>Bacteria</taxon>
        <taxon>Pseudomonadati</taxon>
        <taxon>Pseudomonadota</taxon>
        <taxon>Alphaproteobacteria</taxon>
        <taxon>Caulobacterales</taxon>
        <taxon>Caulobacteraceae</taxon>
        <taxon>Phenylobacterium</taxon>
    </lineage>
</organism>
<dbReference type="SUPFAM" id="SSF53448">
    <property type="entry name" value="Nucleotide-diphospho-sugar transferases"/>
    <property type="match status" value="1"/>
</dbReference>
<dbReference type="AlphaFoldDB" id="B4RD91"/>
<dbReference type="EMBL" id="CP000747">
    <property type="protein sequence ID" value="ACG76695.1"/>
    <property type="molecule type" value="Genomic_DNA"/>
</dbReference>
<evidence type="ECO:0000313" key="4">
    <source>
        <dbReference type="Proteomes" id="UP000001868"/>
    </source>
</evidence>
<dbReference type="Gene3D" id="3.90.550.10">
    <property type="entry name" value="Spore Coat Polysaccharide Biosynthesis Protein SpsA, Chain A"/>
    <property type="match status" value="1"/>
</dbReference>
<dbReference type="STRING" id="450851.PHZ_c0281"/>
<evidence type="ECO:0000313" key="3">
    <source>
        <dbReference type="EMBL" id="ACG76695.1"/>
    </source>
</evidence>
<dbReference type="CDD" id="cd04182">
    <property type="entry name" value="GT_2_like_f"/>
    <property type="match status" value="1"/>
</dbReference>
<sequence length="190" mass="19397">MATEAVVLAAGAGSRFGGGKLLTSYGRGVLLDGALAAAFAAPVRRVSVVTGADGSQIAEAALAHDPSVQIVDAHGWEEGMAASLRAGIASLPDDTEACFIFLGDMPRVPHAILKPLCEAVLQGAPAAAPVFAGRRGHPAVLSRTLFPQVLALRGDVGARAILDALGERLALVESPDDGVLFDVDARRDLA</sequence>
<accession>B4RD91</accession>
<dbReference type="OrthoDB" id="9779263at2"/>
<dbReference type="PANTHER" id="PTHR43777">
    <property type="entry name" value="MOLYBDENUM COFACTOR CYTIDYLYLTRANSFERASE"/>
    <property type="match status" value="1"/>
</dbReference>
<feature type="domain" description="MobA-like NTP transferase" evidence="2">
    <location>
        <begin position="5"/>
        <end position="165"/>
    </location>
</feature>
<dbReference type="RefSeq" id="WP_012520843.1">
    <property type="nucleotide sequence ID" value="NC_011144.1"/>
</dbReference>
<dbReference type="InterPro" id="IPR025877">
    <property type="entry name" value="MobA-like_NTP_Trfase"/>
</dbReference>
<dbReference type="KEGG" id="pzu:PHZ_c0281"/>
<reference evidence="3 4" key="1">
    <citation type="journal article" date="2008" name="BMC Genomics">
        <title>Complete genome of Phenylobacterium zucineum - a novel facultative intracellular bacterium isolated from human erythroleukemia cell line K562.</title>
        <authorList>
            <person name="Luo Y."/>
            <person name="Xu X."/>
            <person name="Ding Z."/>
            <person name="Liu Z."/>
            <person name="Zhang B."/>
            <person name="Yan Z."/>
            <person name="Sun J."/>
            <person name="Hu S."/>
            <person name="Hu X."/>
        </authorList>
    </citation>
    <scope>NUCLEOTIDE SEQUENCE [LARGE SCALE GENOMIC DNA]</scope>
    <source>
        <strain evidence="3 4">HLK1</strain>
    </source>
</reference>